<feature type="non-terminal residue" evidence="3">
    <location>
        <position position="650"/>
    </location>
</feature>
<evidence type="ECO:0000313" key="4">
    <source>
        <dbReference type="Proteomes" id="UP001381693"/>
    </source>
</evidence>
<feature type="coiled-coil region" evidence="1">
    <location>
        <begin position="454"/>
        <end position="530"/>
    </location>
</feature>
<proteinExistence type="predicted"/>
<evidence type="ECO:0000256" key="2">
    <source>
        <dbReference type="SAM" id="MobiDB-lite"/>
    </source>
</evidence>
<dbReference type="Proteomes" id="UP001381693">
    <property type="component" value="Unassembled WGS sequence"/>
</dbReference>
<organism evidence="3 4">
    <name type="scientific">Halocaridina rubra</name>
    <name type="common">Hawaiian red shrimp</name>
    <dbReference type="NCBI Taxonomy" id="373956"/>
    <lineage>
        <taxon>Eukaryota</taxon>
        <taxon>Metazoa</taxon>
        <taxon>Ecdysozoa</taxon>
        <taxon>Arthropoda</taxon>
        <taxon>Crustacea</taxon>
        <taxon>Multicrustacea</taxon>
        <taxon>Malacostraca</taxon>
        <taxon>Eumalacostraca</taxon>
        <taxon>Eucarida</taxon>
        <taxon>Decapoda</taxon>
        <taxon>Pleocyemata</taxon>
        <taxon>Caridea</taxon>
        <taxon>Atyoidea</taxon>
        <taxon>Atyidae</taxon>
        <taxon>Halocaridina</taxon>
    </lineage>
</organism>
<sequence length="650" mass="74919">MDHLIPVLEKVKEQFYQDTLLSTLYDVVHRLTEKEEIETVSAKLLYLSSFMLSFGEVIPMDKIILYTKDLAGYLRVEMPKLSVSLHTSPLILVLLFVGGFPHFKKFILPLIKEKVHVNDFPPDLVKLSDGLMSDIYNSVSPAIRIYIDRMQRLNEYLSTYDYNDDLNMAEKAGEESRQSKYIQNIFYNVYYTQQGGNALVGIEYSPTRASGEDIEYTHDHVALDTLGMEISEDGSPAKEKVKPLRENDENISIEREPENVTRDNERYILLENNYRKVIVDNTTLKNQLSLRSSEIEKLKTHLSLRSSEIERLTNHLSDRSSKIERLTNHLSDRSSEIERLTNHLSDRSSEIKKLTGELFICSSTLEKYKRHNKQCTDKIATLTNSHRQLESYLQNCVTSHENMKKALAECVESEKNLKVTLETQRVYGNIQGDDGQQQNDARYNRTMLEYERGIEEKIRQQSNLSEKIKNLQDMVGTVTASLTDQQNEYAQYAQKVIELKREFELLKNDYDALEKRKIAIAQTVEQAEQSHAEFLKEKGEAVEQLRSNIDLGTTHLNRTQEQLTNLRDALTTKGGEYNILLANIETKQTEYNRTAQEADNVQKALTLLQSEYDVLKDNEQSGLLKKKKTEAEQLRSNISSAKKTLARTKE</sequence>
<accession>A0AAN9A5K7</accession>
<dbReference type="EMBL" id="JAXCGZ010004741">
    <property type="protein sequence ID" value="KAK7081516.1"/>
    <property type="molecule type" value="Genomic_DNA"/>
</dbReference>
<keyword evidence="4" id="KW-1185">Reference proteome</keyword>
<dbReference type="Gene3D" id="1.20.120.330">
    <property type="entry name" value="Nucleotidyltransferases domain 2"/>
    <property type="match status" value="1"/>
</dbReference>
<name>A0AAN9A5K7_HALRR</name>
<reference evidence="3 4" key="1">
    <citation type="submission" date="2023-11" db="EMBL/GenBank/DDBJ databases">
        <title>Halocaridina rubra genome assembly.</title>
        <authorList>
            <person name="Smith C."/>
        </authorList>
    </citation>
    <scope>NUCLEOTIDE SEQUENCE [LARGE SCALE GENOMIC DNA]</scope>
    <source>
        <strain evidence="3">EP-1</strain>
        <tissue evidence="3">Whole</tissue>
    </source>
</reference>
<dbReference type="AlphaFoldDB" id="A0AAN9A5K7"/>
<comment type="caution">
    <text evidence="3">The sequence shown here is derived from an EMBL/GenBank/DDBJ whole genome shotgun (WGS) entry which is preliminary data.</text>
</comment>
<protein>
    <submittedName>
        <fullName evidence="3">Uncharacterized protein</fullName>
    </submittedName>
</protein>
<evidence type="ECO:0000313" key="3">
    <source>
        <dbReference type="EMBL" id="KAK7081516.1"/>
    </source>
</evidence>
<keyword evidence="1" id="KW-0175">Coiled coil</keyword>
<dbReference type="Gene3D" id="1.20.1480.30">
    <property type="entry name" value="Designed four-helix bundle protein"/>
    <property type="match status" value="1"/>
</dbReference>
<feature type="region of interest" description="Disordered" evidence="2">
    <location>
        <begin position="626"/>
        <end position="650"/>
    </location>
</feature>
<gene>
    <name evidence="3" type="ORF">SK128_018886</name>
</gene>
<evidence type="ECO:0000256" key="1">
    <source>
        <dbReference type="SAM" id="Coils"/>
    </source>
</evidence>